<feature type="transmembrane region" description="Helical" evidence="1">
    <location>
        <begin position="12"/>
        <end position="37"/>
    </location>
</feature>
<feature type="transmembrane region" description="Helical" evidence="1">
    <location>
        <begin position="142"/>
        <end position="163"/>
    </location>
</feature>
<evidence type="ECO:0000313" key="2">
    <source>
        <dbReference type="EMBL" id="CUR33254.1"/>
    </source>
</evidence>
<dbReference type="EMBL" id="CZDF01000156">
    <property type="protein sequence ID" value="CUR33254.1"/>
    <property type="molecule type" value="Genomic_DNA"/>
</dbReference>
<proteinExistence type="predicted"/>
<keyword evidence="1" id="KW-0472">Membrane</keyword>
<protein>
    <submittedName>
        <fullName evidence="2">Uncharacterized protein</fullName>
    </submittedName>
</protein>
<dbReference type="OrthoDB" id="463671at2"/>
<accession>A0A1J1LM16</accession>
<organism evidence="2 3">
    <name type="scientific">Planktothrix tepida PCC 9214</name>
    <dbReference type="NCBI Taxonomy" id="671072"/>
    <lineage>
        <taxon>Bacteria</taxon>
        <taxon>Bacillati</taxon>
        <taxon>Cyanobacteriota</taxon>
        <taxon>Cyanophyceae</taxon>
        <taxon>Oscillatoriophycideae</taxon>
        <taxon>Oscillatoriales</taxon>
        <taxon>Microcoleaceae</taxon>
        <taxon>Planktothrix</taxon>
    </lineage>
</organism>
<feature type="transmembrane region" description="Helical" evidence="1">
    <location>
        <begin position="57"/>
        <end position="80"/>
    </location>
</feature>
<sequence length="173" mass="19305">MATVSKLEYHPTRWLTLVLGTLAFWMAGSLILDFVIMPTMYVSGMMEDTGFTSTGTLIFSVFNRVELVCAAVGLTGLIALAMNLPEKFSNRLRTLTGLSFFLLAITMIYTYILTPQMSALGINLNLFNGLTAIPDGMNQLHWGYFTLELIKLSLLGTILGWCYRNHSKLDITF</sequence>
<keyword evidence="3" id="KW-1185">Reference proteome</keyword>
<evidence type="ECO:0000313" key="3">
    <source>
        <dbReference type="Proteomes" id="UP000184315"/>
    </source>
</evidence>
<reference evidence="3" key="1">
    <citation type="submission" date="2015-10" db="EMBL/GenBank/DDBJ databases">
        <authorList>
            <person name="Regsiter A."/>
            <person name="william w."/>
        </authorList>
    </citation>
    <scope>NUCLEOTIDE SEQUENCE [LARGE SCALE GENOMIC DNA]</scope>
</reference>
<feature type="transmembrane region" description="Helical" evidence="1">
    <location>
        <begin position="92"/>
        <end position="112"/>
    </location>
</feature>
<gene>
    <name evidence="2" type="ORF">PL9214500501</name>
</gene>
<dbReference type="AlphaFoldDB" id="A0A1J1LM16"/>
<keyword evidence="1" id="KW-1133">Transmembrane helix</keyword>
<keyword evidence="1" id="KW-0812">Transmembrane</keyword>
<evidence type="ECO:0000256" key="1">
    <source>
        <dbReference type="SAM" id="Phobius"/>
    </source>
</evidence>
<dbReference type="STRING" id="671072.PL9214500501"/>
<name>A0A1J1LM16_9CYAN</name>
<dbReference type="RefSeq" id="WP_072719876.1">
    <property type="nucleotide sequence ID" value="NZ_LN889802.1"/>
</dbReference>
<dbReference type="Proteomes" id="UP000184315">
    <property type="component" value="Unassembled WGS sequence"/>
</dbReference>